<keyword evidence="3" id="KW-1185">Reference proteome</keyword>
<reference evidence="2" key="3">
    <citation type="submission" date="2025-09" db="UniProtKB">
        <authorList>
            <consortium name="Ensembl"/>
        </authorList>
    </citation>
    <scope>IDENTIFICATION</scope>
</reference>
<dbReference type="Proteomes" id="UP000472272">
    <property type="component" value="Chromosome 15"/>
</dbReference>
<evidence type="ECO:0000259" key="1">
    <source>
        <dbReference type="Pfam" id="PF21794"/>
    </source>
</evidence>
<evidence type="ECO:0000313" key="3">
    <source>
        <dbReference type="Proteomes" id="UP000472272"/>
    </source>
</evidence>
<dbReference type="AlphaFoldDB" id="A0A670K1H3"/>
<sequence length="52" mass="6063">LYHFKQTWLPSMNHGSCRLLRALRVVKRLEDLVSSDLEEIAQKCSLSYKVSI</sequence>
<evidence type="ECO:0000313" key="2">
    <source>
        <dbReference type="Ensembl" id="ENSPMRP00000029514.1"/>
    </source>
</evidence>
<accession>A0A670K1H3</accession>
<reference evidence="2 3" key="1">
    <citation type="journal article" date="2019" name="Proc. Natl. Acad. Sci. U.S.A.">
        <title>Regulatory changes in pterin and carotenoid genes underlie balanced color polymorphisms in the wall lizard.</title>
        <authorList>
            <person name="Andrade P."/>
            <person name="Pinho C."/>
            <person name="Perez I de Lanuza G."/>
            <person name="Afonso S."/>
            <person name="Brejcha J."/>
            <person name="Rubin C.J."/>
            <person name="Wallerman O."/>
            <person name="Pereira P."/>
            <person name="Sabatino S.J."/>
            <person name="Bellati A."/>
            <person name="Pellitteri-Rosa D."/>
            <person name="Bosakova Z."/>
            <person name="Bunikis I."/>
            <person name="Carretero M.A."/>
            <person name="Feiner N."/>
            <person name="Marsik P."/>
            <person name="Pauperio F."/>
            <person name="Salvi D."/>
            <person name="Soler L."/>
            <person name="While G.M."/>
            <person name="Uller T."/>
            <person name="Font E."/>
            <person name="Andersson L."/>
            <person name="Carneiro M."/>
        </authorList>
    </citation>
    <scope>NUCLEOTIDE SEQUENCE</scope>
</reference>
<feature type="domain" description="RAD51D N-terminal" evidence="1">
    <location>
        <begin position="10"/>
        <end position="50"/>
    </location>
</feature>
<dbReference type="InterPro" id="IPR048943">
    <property type="entry name" value="RAD51D_N"/>
</dbReference>
<organism evidence="2 3">
    <name type="scientific">Podarcis muralis</name>
    <name type="common">Wall lizard</name>
    <name type="synonym">Lacerta muralis</name>
    <dbReference type="NCBI Taxonomy" id="64176"/>
    <lineage>
        <taxon>Eukaryota</taxon>
        <taxon>Metazoa</taxon>
        <taxon>Chordata</taxon>
        <taxon>Craniata</taxon>
        <taxon>Vertebrata</taxon>
        <taxon>Euteleostomi</taxon>
        <taxon>Lepidosauria</taxon>
        <taxon>Squamata</taxon>
        <taxon>Bifurcata</taxon>
        <taxon>Unidentata</taxon>
        <taxon>Episquamata</taxon>
        <taxon>Laterata</taxon>
        <taxon>Lacertibaenia</taxon>
        <taxon>Lacertidae</taxon>
        <taxon>Podarcis</taxon>
    </lineage>
</organism>
<proteinExistence type="predicted"/>
<dbReference type="Pfam" id="PF21794">
    <property type="entry name" value="RAD51D_N"/>
    <property type="match status" value="1"/>
</dbReference>
<protein>
    <recommendedName>
        <fullName evidence="1">RAD51D N-terminal domain-containing protein</fullName>
    </recommendedName>
</protein>
<reference evidence="2" key="2">
    <citation type="submission" date="2025-08" db="UniProtKB">
        <authorList>
            <consortium name="Ensembl"/>
        </authorList>
    </citation>
    <scope>IDENTIFICATION</scope>
</reference>
<dbReference type="Ensembl" id="ENSPMRT00000031303.1">
    <property type="protein sequence ID" value="ENSPMRP00000029514.1"/>
    <property type="gene ID" value="ENSPMRG00000019089.1"/>
</dbReference>
<name>A0A670K1H3_PODMU</name>